<evidence type="ECO:0000256" key="1">
    <source>
        <dbReference type="ARBA" id="ARBA00022679"/>
    </source>
</evidence>
<dbReference type="PANTHER" id="PTHR43435:SF4">
    <property type="entry name" value="FGGY CARBOHYDRATE KINASE DOMAIN-CONTAINING PROTEIN"/>
    <property type="match status" value="1"/>
</dbReference>
<dbReference type="AlphaFoldDB" id="X0Z7U3"/>
<dbReference type="InterPro" id="IPR018485">
    <property type="entry name" value="FGGY_C"/>
</dbReference>
<protein>
    <recommendedName>
        <fullName evidence="5">Carbohydrate kinase FGGY C-terminal domain-containing protein</fullName>
    </recommendedName>
</protein>
<organism evidence="6">
    <name type="scientific">marine sediment metagenome</name>
    <dbReference type="NCBI Taxonomy" id="412755"/>
    <lineage>
        <taxon>unclassified sequences</taxon>
        <taxon>metagenomes</taxon>
        <taxon>ecological metagenomes</taxon>
    </lineage>
</organism>
<dbReference type="Pfam" id="PF02782">
    <property type="entry name" value="FGGY_C"/>
    <property type="match status" value="1"/>
</dbReference>
<feature type="domain" description="Carbohydrate kinase FGGY C-terminal" evidence="5">
    <location>
        <begin position="1"/>
        <end position="205"/>
    </location>
</feature>
<feature type="non-terminal residue" evidence="6">
    <location>
        <position position="1"/>
    </location>
</feature>
<dbReference type="InterPro" id="IPR043129">
    <property type="entry name" value="ATPase_NBD"/>
</dbReference>
<dbReference type="PANTHER" id="PTHR43435">
    <property type="entry name" value="RIBULOKINASE"/>
    <property type="match status" value="1"/>
</dbReference>
<sequence length="363" mass="39588">GTSCCDIAVERKDEIEEKLVAGICGQVDGSVIPGMIGLEAGQSAYGDVYAWFRDLLSWPVENLLSGILNKKEVNKAVDLIIPGLTEEAYRINPGESSLIALDWLNGRRTPYADQKLKGAILGVTLGTDAPKLFRVLVEATSFGAKAIVERFSQENIIINQVVAIGGIPKKSLLVMQILSDVLNMPVKVARSEQAVALGAAMFGAVVAGIYKSVEEAQKYMGSGFEATYYPDKENVLKKYAAEENLSGFAIQCWTAMQEEIGVSPCLSMGRLTDSGIMCACEVDIYGAITMAVQHLLTFKQDVPHFIDWTIQNQENENMLLAWHCGNAPISLKCKSCMPQINTHSVLGWQIGYDKSYGTAEFQL</sequence>
<dbReference type="SUPFAM" id="SSF53743">
    <property type="entry name" value="FucI/AraA N-terminal and middle domains"/>
    <property type="match status" value="1"/>
</dbReference>
<evidence type="ECO:0000256" key="2">
    <source>
        <dbReference type="ARBA" id="ARBA00022777"/>
    </source>
</evidence>
<accession>X0Z7U3</accession>
<evidence type="ECO:0000256" key="4">
    <source>
        <dbReference type="ARBA" id="ARBA00023277"/>
    </source>
</evidence>
<keyword evidence="4" id="KW-0119">Carbohydrate metabolism</keyword>
<evidence type="ECO:0000313" key="6">
    <source>
        <dbReference type="EMBL" id="GAG56443.1"/>
    </source>
</evidence>
<dbReference type="GO" id="GO:0016861">
    <property type="term" value="F:intramolecular oxidoreductase activity, interconverting aldoses and ketoses"/>
    <property type="evidence" value="ECO:0007669"/>
    <property type="project" value="InterPro"/>
</dbReference>
<dbReference type="GO" id="GO:0005737">
    <property type="term" value="C:cytoplasm"/>
    <property type="evidence" value="ECO:0007669"/>
    <property type="project" value="InterPro"/>
</dbReference>
<name>X0Z7U3_9ZZZZ</name>
<evidence type="ECO:0000259" key="5">
    <source>
        <dbReference type="Pfam" id="PF02782"/>
    </source>
</evidence>
<dbReference type="SUPFAM" id="SSF53067">
    <property type="entry name" value="Actin-like ATPase domain"/>
    <property type="match status" value="1"/>
</dbReference>
<gene>
    <name evidence="6" type="ORF">S01H4_09457</name>
</gene>
<dbReference type="InterPro" id="IPR009015">
    <property type="entry name" value="Fucose_isomerase_N/cen_sf"/>
</dbReference>
<comment type="caution">
    <text evidence="6">The sequence shown here is derived from an EMBL/GenBank/DDBJ whole genome shotgun (WGS) entry which is preliminary data.</text>
</comment>
<reference evidence="6" key="1">
    <citation type="journal article" date="2014" name="Front. Microbiol.">
        <title>High frequency of phylogenetically diverse reductive dehalogenase-homologous genes in deep subseafloor sedimentary metagenomes.</title>
        <authorList>
            <person name="Kawai M."/>
            <person name="Futagami T."/>
            <person name="Toyoda A."/>
            <person name="Takaki Y."/>
            <person name="Nishi S."/>
            <person name="Hori S."/>
            <person name="Arai W."/>
            <person name="Tsubouchi T."/>
            <person name="Morono Y."/>
            <person name="Uchiyama I."/>
            <person name="Ito T."/>
            <person name="Fujiyama A."/>
            <person name="Inagaki F."/>
            <person name="Takami H."/>
        </authorList>
    </citation>
    <scope>NUCLEOTIDE SEQUENCE</scope>
    <source>
        <strain evidence="6">Expedition CK06-06</strain>
    </source>
</reference>
<keyword evidence="2" id="KW-0418">Kinase</keyword>
<dbReference type="Gene3D" id="3.30.420.40">
    <property type="match status" value="1"/>
</dbReference>
<dbReference type="GO" id="GO:0019150">
    <property type="term" value="F:D-ribulokinase activity"/>
    <property type="evidence" value="ECO:0007669"/>
    <property type="project" value="TreeGrafter"/>
</dbReference>
<proteinExistence type="predicted"/>
<keyword evidence="3" id="KW-0413">Isomerase</keyword>
<feature type="non-terminal residue" evidence="6">
    <location>
        <position position="363"/>
    </location>
</feature>
<keyword evidence="1" id="KW-0808">Transferase</keyword>
<evidence type="ECO:0000256" key="3">
    <source>
        <dbReference type="ARBA" id="ARBA00023235"/>
    </source>
</evidence>
<dbReference type="GO" id="GO:0019321">
    <property type="term" value="P:pentose metabolic process"/>
    <property type="evidence" value="ECO:0007669"/>
    <property type="project" value="TreeGrafter"/>
</dbReference>
<dbReference type="EMBL" id="BART01003420">
    <property type="protein sequence ID" value="GAG56443.1"/>
    <property type="molecule type" value="Genomic_DNA"/>
</dbReference>